<feature type="domain" description="Peptidase S74" evidence="3">
    <location>
        <begin position="677"/>
        <end position="778"/>
    </location>
</feature>
<dbReference type="CDD" id="cd19958">
    <property type="entry name" value="pyocin_knob"/>
    <property type="match status" value="1"/>
</dbReference>
<reference evidence="4 5" key="1">
    <citation type="submission" date="2012-06" db="EMBL/GenBank/DDBJ databases">
        <title>Bacteriophage cocktail significantly reduces contamination of lettuce and beef with Escherichia coli O157:H7, but does not protect against recontamination.</title>
        <authorList>
            <person name="Carter C."/>
            <person name="Parks A.R."/>
            <person name="Abuladze T."/>
            <person name="Li M."/>
            <person name="Senecal A."/>
            <person name="Kropinski A."/>
            <person name="Sulakvelidze A."/>
        </authorList>
    </citation>
    <scope>NUCLEOTIDE SEQUENCE [LARGE SCALE GENOMIC DNA]</scope>
</reference>
<dbReference type="PROSITE" id="PS51688">
    <property type="entry name" value="ICA"/>
    <property type="match status" value="1"/>
</dbReference>
<evidence type="ECO:0000256" key="1">
    <source>
        <dbReference type="ARBA" id="ARBA00004328"/>
    </source>
</evidence>
<evidence type="ECO:0000259" key="3">
    <source>
        <dbReference type="PROSITE" id="PS51688"/>
    </source>
</evidence>
<sequence>MPRLIFKNNFEVALAQPTTTSDTTITIRSGSGFPTLGANERVVATIVDAATGLQFEIVTVTAVVGNVLTVQRAQEGTAARAWAAGDMLSIRTTAATLTGTVRNFGEIPNGINLNALTGSWFGQYHQSANAGASSALNYPVSQAGILEVYNTGVAGESCVQRYTPYWINAIYQRLYNAGSSSWSDWVQMYSTQSTIPIANGGTGQTTIQGMKTAFGFGPVADQSIVPTSMGGTGSADNAQAWLNIRPQGSTPLAGDPVNDYDAATKRWVENLVNTGTVGPSMNGVMNYGVGDFHLRNSRSYIQPYEVVADGQLLNRADWPELWAYAQMLSPIADADWLADKFKRAKYSSGNGTTTFRVPDLNGVQTGSVRALYGRGDGGNSTANGQIFESAAPNITGSAAGVSAGTYAQIFGTAVRGAFYTNNDLYPQGGGDTIPVGSGAVEGRLNTINIDASRSSPIYGAATDEIMGRNFVGVWVIRASGGFVAANTSWSVINGDAVKPAAGTLVRGGSVKSEYKIGTNVAYQAFLQAYGKIDGLTSEQGAVISNGVQEWSFNQAGTLYFPSAETQIGTLRPDGALHIDAYVRPKDVVAQPLNSVGVAASERNAIRMINYANVPEGGYINSVGGDWYDGNWMLGGVRSGTTALDRAQLNILNGIGSSASYLFGADGIARCQEWRSTSDERIKSNIERISNPLSKMRNIKGVTWVLETNGSIGYGFIAQDVEKDFPEAVSETKSSPVTLRDGSILDDVKSVNTSGVAAALHHEAILALMDQIDELKAEIAALKAAK</sequence>
<proteinExistence type="predicted"/>
<dbReference type="EMBL" id="JX128258">
    <property type="protein sequence ID" value="AFO10457.1"/>
    <property type="molecule type" value="Genomic_DNA"/>
</dbReference>
<accession>I7B6L0</accession>
<dbReference type="Pfam" id="PF13884">
    <property type="entry name" value="Peptidase_S74"/>
    <property type="match status" value="1"/>
</dbReference>
<dbReference type="SMR" id="I7B6L0"/>
<evidence type="ECO:0000256" key="2">
    <source>
        <dbReference type="ARBA" id="ARBA00022732"/>
    </source>
</evidence>
<dbReference type="KEGG" id="vg:22277578"/>
<organism evidence="4 5">
    <name type="scientific">Escherichia phage ECML-117</name>
    <dbReference type="NCBI Taxonomy" id="1204521"/>
    <lineage>
        <taxon>Viruses</taxon>
        <taxon>Duplodnaviria</taxon>
        <taxon>Heunggongvirae</taxon>
        <taxon>Uroviricota</taxon>
        <taxon>Caudoviricetes</taxon>
        <taxon>Lindbergviridae</taxon>
        <taxon>Wifcevirus</taxon>
        <taxon>Wifcevirus ECML117</taxon>
    </lineage>
</organism>
<dbReference type="RefSeq" id="YP_009101025.1">
    <property type="nucleotide sequence ID" value="NC_025441.1"/>
</dbReference>
<dbReference type="InterPro" id="IPR030392">
    <property type="entry name" value="S74_ICA"/>
</dbReference>
<protein>
    <submittedName>
        <fullName evidence="4">Phage tail fiber protein</fullName>
    </submittedName>
</protein>
<evidence type="ECO:0000313" key="5">
    <source>
        <dbReference type="Proteomes" id="UP000002902"/>
    </source>
</evidence>
<name>I7B6L0_9CAUD</name>
<dbReference type="SUPFAM" id="SSF88874">
    <property type="entry name" value="Receptor-binding domain of short tail fibre protein gp12"/>
    <property type="match status" value="1"/>
</dbReference>
<dbReference type="OrthoDB" id="7138at10239"/>
<dbReference type="Proteomes" id="UP000002902">
    <property type="component" value="Segment"/>
</dbReference>
<keyword evidence="5" id="KW-1185">Reference proteome</keyword>
<evidence type="ECO:0000313" key="4">
    <source>
        <dbReference type="EMBL" id="AFO10457.1"/>
    </source>
</evidence>
<dbReference type="GO" id="GO:0098015">
    <property type="term" value="C:virus tail"/>
    <property type="evidence" value="ECO:0007669"/>
    <property type="project" value="UniProtKB-KW"/>
</dbReference>
<dbReference type="GeneID" id="22277578"/>
<comment type="subcellular location">
    <subcellularLocation>
        <location evidence="1">Virion</location>
    </subcellularLocation>
</comment>
<keyword evidence="2" id="KW-1227">Viral tail protein</keyword>
<keyword evidence="2" id="KW-0946">Virion</keyword>